<sequence length="480" mass="53805">MKRLLAATAFGVLLVGMACSALQHKTGTDNAVPAAPAAPTATDAPLTLMGHRFVTFATVVRVRQIEVTRETAHGPDESSLHTPAEAKLFRETIARAWPGARITWAFTWLALNDQRPDYQALRKLVVSYHQQLGDEVTFLPAGYFANMYNSREQVNRDLHDGLRLVSEMVGNGYRPRCVIAGFLSAQNLRYLSETEGIHVCQGNIWSQHAVDNGDGDGSVAYPYYPSREHFLKPAQGKEDKIDCVNLDGWTVDFLNARRAGQTGGFRSRAGVGPIETLLGYGTEKGLAQMLATTATHFDDGFKANGFAWVTSIWELALVEGRKIYGYRGRNGMDGLEQWLTEIRRRWPEAKCITHGEFGTLWRQQFKDNEKLDYQFVKRGSGFPGSEPEKQIRWFMNKDFRLALLGDAGRDASEVVIDFTRYDLPAQEPPDPQPGKHVRNWSLMNRLNQKGLRPADKPVPLSALSAEEQALIKRHYPDLLK</sequence>
<feature type="domain" description="DUF3864" evidence="3">
    <location>
        <begin position="400"/>
        <end position="478"/>
    </location>
</feature>
<dbReference type="Gene3D" id="3.30.1120.110">
    <property type="match status" value="1"/>
</dbReference>
<feature type="chain" id="PRO_5034988613" evidence="1">
    <location>
        <begin position="21"/>
        <end position="480"/>
    </location>
</feature>
<accession>A0A7M2WWD9</accession>
<dbReference type="PROSITE" id="PS51257">
    <property type="entry name" value="PROKAR_LIPOPROTEIN"/>
    <property type="match status" value="1"/>
</dbReference>
<reference evidence="4 5" key="1">
    <citation type="submission" date="2020-10" db="EMBL/GenBank/DDBJ databases">
        <title>Wide distribution of Phycisphaera-like planctomycetes from WD2101 soil group in peatlands and genome analysis of the first cultivated representative.</title>
        <authorList>
            <person name="Dedysh S.N."/>
            <person name="Beletsky A.V."/>
            <person name="Ivanova A."/>
            <person name="Kulichevskaya I.S."/>
            <person name="Suzina N.E."/>
            <person name="Philippov D.A."/>
            <person name="Rakitin A.L."/>
            <person name="Mardanov A.V."/>
            <person name="Ravin N.V."/>
        </authorList>
    </citation>
    <scope>NUCLEOTIDE SEQUENCE [LARGE SCALE GENOMIC DNA]</scope>
    <source>
        <strain evidence="4 5">M1803</strain>
    </source>
</reference>
<name>A0A7M2WWD9_9BACT</name>
<dbReference type="InterPro" id="IPR024335">
    <property type="entry name" value="DUF3864"/>
</dbReference>
<dbReference type="RefSeq" id="WP_206292778.1">
    <property type="nucleotide sequence ID" value="NZ_CP063458.1"/>
</dbReference>
<feature type="signal peptide" evidence="1">
    <location>
        <begin position="1"/>
        <end position="20"/>
    </location>
</feature>
<dbReference type="EMBL" id="CP063458">
    <property type="protein sequence ID" value="QOV89723.1"/>
    <property type="molecule type" value="Genomic_DNA"/>
</dbReference>
<dbReference type="Gene3D" id="3.20.20.510">
    <property type="entry name" value="Uncharacterised protein PF12979, DUF3863"/>
    <property type="match status" value="1"/>
</dbReference>
<evidence type="ECO:0000313" key="4">
    <source>
        <dbReference type="EMBL" id="QOV89723.1"/>
    </source>
</evidence>
<dbReference type="AlphaFoldDB" id="A0A7M2WWD9"/>
<evidence type="ECO:0000313" key="5">
    <source>
        <dbReference type="Proteomes" id="UP000593765"/>
    </source>
</evidence>
<dbReference type="Pfam" id="PF12980">
    <property type="entry name" value="DUF3864"/>
    <property type="match status" value="1"/>
</dbReference>
<protein>
    <submittedName>
        <fullName evidence="4">DUF3863 domain-containing protein</fullName>
    </submittedName>
</protein>
<evidence type="ECO:0000256" key="1">
    <source>
        <dbReference type="SAM" id="SignalP"/>
    </source>
</evidence>
<feature type="domain" description="DUF3863" evidence="2">
    <location>
        <begin position="46"/>
        <end position="395"/>
    </location>
</feature>
<evidence type="ECO:0000259" key="3">
    <source>
        <dbReference type="Pfam" id="PF12980"/>
    </source>
</evidence>
<dbReference type="InterPro" id="IPR024334">
    <property type="entry name" value="DUF3863"/>
</dbReference>
<keyword evidence="1" id="KW-0732">Signal</keyword>
<dbReference type="Proteomes" id="UP000593765">
    <property type="component" value="Chromosome"/>
</dbReference>
<organism evidence="4 5">
    <name type="scientific">Humisphaera borealis</name>
    <dbReference type="NCBI Taxonomy" id="2807512"/>
    <lineage>
        <taxon>Bacteria</taxon>
        <taxon>Pseudomonadati</taxon>
        <taxon>Planctomycetota</taxon>
        <taxon>Phycisphaerae</taxon>
        <taxon>Tepidisphaerales</taxon>
        <taxon>Tepidisphaeraceae</taxon>
        <taxon>Humisphaera</taxon>
    </lineage>
</organism>
<gene>
    <name evidence="4" type="ORF">IPV69_26650</name>
</gene>
<keyword evidence="5" id="KW-1185">Reference proteome</keyword>
<dbReference type="Pfam" id="PF12979">
    <property type="entry name" value="DUF3863"/>
    <property type="match status" value="1"/>
</dbReference>
<proteinExistence type="predicted"/>
<dbReference type="KEGG" id="hbs:IPV69_26650"/>
<evidence type="ECO:0000259" key="2">
    <source>
        <dbReference type="Pfam" id="PF12979"/>
    </source>
</evidence>